<comment type="caution">
    <text evidence="4">The sequence shown here is derived from an EMBL/GenBank/DDBJ whole genome shotgun (WGS) entry which is preliminary data.</text>
</comment>
<feature type="signal peptide" evidence="3">
    <location>
        <begin position="1"/>
        <end position="26"/>
    </location>
</feature>
<keyword evidence="3" id="KW-0732">Signal</keyword>
<evidence type="ECO:0000256" key="2">
    <source>
        <dbReference type="SAM" id="Phobius"/>
    </source>
</evidence>
<feature type="region of interest" description="Disordered" evidence="1">
    <location>
        <begin position="109"/>
        <end position="186"/>
    </location>
</feature>
<dbReference type="AlphaFoldDB" id="A0ABD5E2J9"/>
<evidence type="ECO:0000313" key="4">
    <source>
        <dbReference type="EMBL" id="MDT0415211.1"/>
    </source>
</evidence>
<sequence length="218" mass="21329">MPCATSLTATVLGACALLTLTSGAHADGAPVRDPVTVRAQGSTVRLTTSACPRGGTATLVPVGRGAADAGYAVDLAPGGRARTASWLAVDDGRYVARVRCADGTRLSGAAVRVPGPVPSPAVTPEPEGTGAKDSPVPRPSGSAAASASPVDPYADAGMAESPAGVPGEMPKGGVRGGLGGSAKAERDSPGAFGAGLALVAAGGVGALVWWLRRKVWGR</sequence>
<feature type="transmembrane region" description="Helical" evidence="2">
    <location>
        <begin position="191"/>
        <end position="211"/>
    </location>
</feature>
<dbReference type="Proteomes" id="UP001183607">
    <property type="component" value="Unassembled WGS sequence"/>
</dbReference>
<keyword evidence="2" id="KW-1133">Transmembrane helix</keyword>
<protein>
    <submittedName>
        <fullName evidence="4">Serine/threonine protein kinase</fullName>
    </submittedName>
</protein>
<evidence type="ECO:0000313" key="5">
    <source>
        <dbReference type="Proteomes" id="UP001183607"/>
    </source>
</evidence>
<proteinExistence type="predicted"/>
<dbReference type="GO" id="GO:0004674">
    <property type="term" value="F:protein serine/threonine kinase activity"/>
    <property type="evidence" value="ECO:0007669"/>
    <property type="project" value="UniProtKB-KW"/>
</dbReference>
<feature type="compositionally biased region" description="Low complexity" evidence="1">
    <location>
        <begin position="139"/>
        <end position="156"/>
    </location>
</feature>
<keyword evidence="2" id="KW-0472">Membrane</keyword>
<dbReference type="RefSeq" id="WP_311676771.1">
    <property type="nucleotide sequence ID" value="NZ_JAVRER010000007.1"/>
</dbReference>
<dbReference type="EMBL" id="JAVRER010000007">
    <property type="protein sequence ID" value="MDT0415211.1"/>
    <property type="molecule type" value="Genomic_DNA"/>
</dbReference>
<reference evidence="5" key="1">
    <citation type="submission" date="2023-07" db="EMBL/GenBank/DDBJ databases">
        <title>30 novel species of actinomycetes from the DSMZ collection.</title>
        <authorList>
            <person name="Nouioui I."/>
        </authorList>
    </citation>
    <scope>NUCLEOTIDE SEQUENCE [LARGE SCALE GENOMIC DNA]</scope>
    <source>
        <strain evidence="5">DSM 41982</strain>
    </source>
</reference>
<name>A0ABD5E2J9_9ACTN</name>
<keyword evidence="4" id="KW-0418">Kinase</keyword>
<keyword evidence="4" id="KW-0808">Transferase</keyword>
<keyword evidence="4" id="KW-0723">Serine/threonine-protein kinase</keyword>
<accession>A0ABD5E2J9</accession>
<evidence type="ECO:0000256" key="1">
    <source>
        <dbReference type="SAM" id="MobiDB-lite"/>
    </source>
</evidence>
<feature type="chain" id="PRO_5044773383" evidence="3">
    <location>
        <begin position="27"/>
        <end position="218"/>
    </location>
</feature>
<keyword evidence="2" id="KW-0812">Transmembrane</keyword>
<organism evidence="4 5">
    <name type="scientific">Streptomyces evansiae</name>
    <dbReference type="NCBI Taxonomy" id="3075535"/>
    <lineage>
        <taxon>Bacteria</taxon>
        <taxon>Bacillati</taxon>
        <taxon>Actinomycetota</taxon>
        <taxon>Actinomycetes</taxon>
        <taxon>Kitasatosporales</taxon>
        <taxon>Streptomycetaceae</taxon>
        <taxon>Streptomyces</taxon>
    </lineage>
</organism>
<gene>
    <name evidence="4" type="ORF">RM574_06860</name>
</gene>
<evidence type="ECO:0000256" key="3">
    <source>
        <dbReference type="SAM" id="SignalP"/>
    </source>
</evidence>